<dbReference type="PANTHER" id="PTHR46560:SF9">
    <property type="entry name" value="ZP DOMAIN-CONTAINING PROTEIN"/>
    <property type="match status" value="1"/>
</dbReference>
<dbReference type="PANTHER" id="PTHR46560">
    <property type="entry name" value="CYPHER, ISOFORM B"/>
    <property type="match status" value="1"/>
</dbReference>
<keyword evidence="5" id="KW-1185">Reference proteome</keyword>
<feature type="compositionally biased region" description="Polar residues" evidence="1">
    <location>
        <begin position="9"/>
        <end position="22"/>
    </location>
</feature>
<gene>
    <name evidence="4" type="ORF">TCAL_00717</name>
</gene>
<keyword evidence="2" id="KW-0812">Transmembrane</keyword>
<feature type="region of interest" description="Disordered" evidence="1">
    <location>
        <begin position="1"/>
        <end position="22"/>
    </location>
</feature>
<dbReference type="OMA" id="PYTRSWH"/>
<reference evidence="4 5" key="1">
    <citation type="journal article" date="2018" name="Nat. Ecol. Evol.">
        <title>Genomic signatures of mitonuclear coevolution across populations of Tigriopus californicus.</title>
        <authorList>
            <person name="Barreto F.S."/>
            <person name="Watson E.T."/>
            <person name="Lima T.G."/>
            <person name="Willett C.S."/>
            <person name="Edmands S."/>
            <person name="Li W."/>
            <person name="Burton R.S."/>
        </authorList>
    </citation>
    <scope>NUCLEOTIDE SEQUENCE [LARGE SCALE GENOMIC DNA]</scope>
    <source>
        <strain evidence="4 5">San Diego</strain>
    </source>
</reference>
<protein>
    <recommendedName>
        <fullName evidence="3">ZP domain-containing protein</fullName>
    </recommendedName>
</protein>
<dbReference type="PROSITE" id="PS51034">
    <property type="entry name" value="ZP_2"/>
    <property type="match status" value="1"/>
</dbReference>
<feature type="region of interest" description="Disordered" evidence="1">
    <location>
        <begin position="252"/>
        <end position="277"/>
    </location>
</feature>
<evidence type="ECO:0000256" key="2">
    <source>
        <dbReference type="SAM" id="Phobius"/>
    </source>
</evidence>
<dbReference type="InterPro" id="IPR057371">
    <property type="entry name" value="VERL_C"/>
</dbReference>
<comment type="caution">
    <text evidence="4">The sequence shown here is derived from an EMBL/GenBank/DDBJ whole genome shotgun (WGS) entry which is preliminary data.</text>
</comment>
<feature type="transmembrane region" description="Helical" evidence="2">
    <location>
        <begin position="321"/>
        <end position="343"/>
    </location>
</feature>
<evidence type="ECO:0000259" key="3">
    <source>
        <dbReference type="PROSITE" id="PS51034"/>
    </source>
</evidence>
<keyword evidence="2" id="KW-0472">Membrane</keyword>
<name>A0A553PAH0_TIGCA</name>
<keyword evidence="2" id="KW-1133">Transmembrane helix</keyword>
<dbReference type="EMBL" id="VCGU01000005">
    <property type="protein sequence ID" value="TRY74664.1"/>
    <property type="molecule type" value="Genomic_DNA"/>
</dbReference>
<dbReference type="Pfam" id="PF25272">
    <property type="entry name" value="VERL_C"/>
    <property type="match status" value="1"/>
</dbReference>
<dbReference type="SMART" id="SM00241">
    <property type="entry name" value="ZP"/>
    <property type="match status" value="1"/>
</dbReference>
<organism evidence="4 5">
    <name type="scientific">Tigriopus californicus</name>
    <name type="common">Marine copepod</name>
    <dbReference type="NCBI Taxonomy" id="6832"/>
    <lineage>
        <taxon>Eukaryota</taxon>
        <taxon>Metazoa</taxon>
        <taxon>Ecdysozoa</taxon>
        <taxon>Arthropoda</taxon>
        <taxon>Crustacea</taxon>
        <taxon>Multicrustacea</taxon>
        <taxon>Hexanauplia</taxon>
        <taxon>Copepoda</taxon>
        <taxon>Harpacticoida</taxon>
        <taxon>Harpacticidae</taxon>
        <taxon>Tigriopus</taxon>
    </lineage>
</organism>
<sequence>MNDEELETLTGTNKSHPRHNSSGSLFSPIVTATCRTGIMTIKVESLNNFGGVVHSRDFRKPECSGYGENTKITFLRVNMLAEKDDKDYCGVFYNQPDSDERSVAVAVRTHRTLELVDDKFYMITCGKAGFQNSRNQTSLVNLQLLQKEKKVEHVVYGREYTLRADISHPDGQFGMKVKRCFSFSDTNNTVELVDSRGCPDRDLISDFTYDLTKGTAEAMIFSMFKFPESHRIHFQCDILVCRDQCPEPVCNDTGKFGDPDTRPGRSLRPNSSTQPRTDALFLQPPEDGALMASYSVFVLEPGANVDAEALGHNCDVPNPPWLLYLCIAFGVLFLLMLIVNIFLCSAMTCSCAKSDVTEKEQSMIEDFDPYTRSWHGSQYGSRYSLSNGLKPIPPPLISVDTSHSLSSSAASDYGGNGMTAGGGNGLPAVYGVPVHSRPSSRYSNRSHRSHRRPHQIHSSSSGAGSHYSKYSNGRILN</sequence>
<feature type="domain" description="ZP" evidence="3">
    <location>
        <begin position="1"/>
        <end position="257"/>
    </location>
</feature>
<accession>A0A553PAH0</accession>
<proteinExistence type="predicted"/>
<evidence type="ECO:0000313" key="5">
    <source>
        <dbReference type="Proteomes" id="UP000318571"/>
    </source>
</evidence>
<dbReference type="InterPro" id="IPR001507">
    <property type="entry name" value="ZP_dom"/>
</dbReference>
<dbReference type="STRING" id="6832.A0A553PAH0"/>
<feature type="compositionally biased region" description="Basic residues" evidence="1">
    <location>
        <begin position="444"/>
        <end position="455"/>
    </location>
</feature>
<dbReference type="Proteomes" id="UP000318571">
    <property type="component" value="Chromosome 2"/>
</dbReference>
<evidence type="ECO:0000313" key="4">
    <source>
        <dbReference type="EMBL" id="TRY74664.1"/>
    </source>
</evidence>
<dbReference type="AlphaFoldDB" id="A0A553PAH0"/>
<evidence type="ECO:0000256" key="1">
    <source>
        <dbReference type="SAM" id="MobiDB-lite"/>
    </source>
</evidence>
<feature type="compositionally biased region" description="Low complexity" evidence="1">
    <location>
        <begin position="456"/>
        <end position="471"/>
    </location>
</feature>
<feature type="region of interest" description="Disordered" evidence="1">
    <location>
        <begin position="434"/>
        <end position="477"/>
    </location>
</feature>